<gene>
    <name evidence="1" type="ORF">NLG97_g5704</name>
</gene>
<organism evidence="1 2">
    <name type="scientific">Lecanicillium saksenae</name>
    <dbReference type="NCBI Taxonomy" id="468837"/>
    <lineage>
        <taxon>Eukaryota</taxon>
        <taxon>Fungi</taxon>
        <taxon>Dikarya</taxon>
        <taxon>Ascomycota</taxon>
        <taxon>Pezizomycotina</taxon>
        <taxon>Sordariomycetes</taxon>
        <taxon>Hypocreomycetidae</taxon>
        <taxon>Hypocreales</taxon>
        <taxon>Cordycipitaceae</taxon>
        <taxon>Lecanicillium</taxon>
    </lineage>
</organism>
<evidence type="ECO:0000313" key="2">
    <source>
        <dbReference type="Proteomes" id="UP001148737"/>
    </source>
</evidence>
<protein>
    <submittedName>
        <fullName evidence="1">Uncharacterized protein</fullName>
    </submittedName>
</protein>
<proteinExistence type="predicted"/>
<sequence length="799" mass="90323">MGSVIQIGDAIKFMEMAKKLYDYGWAPENNAGESYRAFLKEVEILYYGLQQIDTAFQNARDTLVQNGAQRTTLLRADQYSLSEIIGDYESTIHEGQELLRNNQRYNQATGPLRNILWNTGAMRQVEHLRGRIHMHNLKIQHVLTPFKMDLISNMHQDLANRVMGVDTIVREIRDNLGRIIPALAPEAVGSTQQSSSQQPQSFNIPAPIQSRLDNMFARARGPSMARMSLQQLVECFYAHFEKINGSSQANLENHNRTPPRNRSLELLKCQFLLQKINASPEKRRAPEISHWHTYIRYLEEKLSTERSRYNTEPNVEEIMNCDDEVFMFHFPLDAPPRKDFSIQSPSYDFLMHLSLDMGPNSDGVKSIRLLRRTASESQFRIIESWGNMGETPRVEPKVIDFNIRKARLLPVYAFPVQEGESAPPLQIILEENGHTHYYTFSTKGELWDFQAALTGYKVVYMESHAKVDFVREKRATVNELATIQIWKPYHINGQPMVQGRERYLSVDSAVTSVTGTGRSSRTSSIGSRLSDVTASGSSWSSVSQVSTRAVHLDNGPANTSHAIIRSAPSNPLLVFFTLSSFEEYASSGLVSIKVSDDIASTWKYCKCRTDTACREAVIEKHSGGQTFKSQRLNDMYDLFHLAHAKEWAGLLRLELTFATAHARQRFSGGPCKCTRRTGEEEKQCLLEKKHEGQLGAMGVFHTLKMKEWRKEQEKLLVSTTNLAHCCLDLLLLFLPSTLSTMPGSSRRLAIQDATIVLAQARYATTAAAYYLAGRLFLRAEAAADAALEALLRGFGEFRG</sequence>
<accession>A0ACC1QUA0</accession>
<dbReference type="EMBL" id="JANAKD010000670">
    <property type="protein sequence ID" value="KAJ3490824.1"/>
    <property type="molecule type" value="Genomic_DNA"/>
</dbReference>
<comment type="caution">
    <text evidence="1">The sequence shown here is derived from an EMBL/GenBank/DDBJ whole genome shotgun (WGS) entry which is preliminary data.</text>
</comment>
<keyword evidence="2" id="KW-1185">Reference proteome</keyword>
<evidence type="ECO:0000313" key="1">
    <source>
        <dbReference type="EMBL" id="KAJ3490824.1"/>
    </source>
</evidence>
<reference evidence="1" key="1">
    <citation type="submission" date="2022-07" db="EMBL/GenBank/DDBJ databases">
        <title>Genome Sequence of Lecanicillium saksenae.</title>
        <authorList>
            <person name="Buettner E."/>
        </authorList>
    </citation>
    <scope>NUCLEOTIDE SEQUENCE</scope>
    <source>
        <strain evidence="1">VT-O1</strain>
    </source>
</reference>
<dbReference type="Proteomes" id="UP001148737">
    <property type="component" value="Unassembled WGS sequence"/>
</dbReference>
<name>A0ACC1QUA0_9HYPO</name>